<comment type="caution">
    <text evidence="2">The sequence shown here is derived from an EMBL/GenBank/DDBJ whole genome shotgun (WGS) entry which is preliminary data.</text>
</comment>
<sequence length="61" mass="6562">MAANGPKKTRAAGPVFFLRVRALLCPGAFERKAVARPGPHGRFSGFAVQSRKKHGPRGPCF</sequence>
<keyword evidence="4" id="KW-1185">Reference proteome</keyword>
<dbReference type="EMBL" id="LMUA01000046">
    <property type="protein sequence ID" value="KUE74711.1"/>
    <property type="molecule type" value="Genomic_DNA"/>
</dbReference>
<gene>
    <name evidence="3" type="ORF">ASJ35_17645</name>
    <name evidence="2" type="ORF">TQ39_19360</name>
</gene>
<reference evidence="2" key="1">
    <citation type="submission" date="2015-02" db="EMBL/GenBank/DDBJ databases">
        <title>A novel member of the family Ruminococcaceae isolated from human feces.</title>
        <authorList>
            <person name="Shkoporov A.N."/>
            <person name="Chaplin A.V."/>
            <person name="Motuzova O.V."/>
            <person name="Kafarskaia L.I."/>
            <person name="Khokhlova E.V."/>
            <person name="Efimov B.A."/>
        </authorList>
    </citation>
    <scope>NUCLEOTIDE SEQUENCE [LARGE SCALE GENOMIC DNA]</scope>
    <source>
        <strain evidence="2">585-1</strain>
    </source>
</reference>
<evidence type="ECO:0000313" key="5">
    <source>
        <dbReference type="Proteomes" id="UP000053433"/>
    </source>
</evidence>
<feature type="compositionally biased region" description="Basic residues" evidence="1">
    <location>
        <begin position="50"/>
        <end position="61"/>
    </location>
</feature>
<dbReference type="EMBL" id="JXXK01000064">
    <property type="protein sequence ID" value="KJF38226.1"/>
    <property type="molecule type" value="Genomic_DNA"/>
</dbReference>
<reference evidence="3 5" key="2">
    <citation type="submission" date="2015-10" db="EMBL/GenBank/DDBJ databases">
        <title>A novel member of the family Ruminococcaceae isolated from human faeces.</title>
        <authorList>
            <person name="Shkoporov A.N."/>
            <person name="Chaplin A.V."/>
            <person name="Motuzova O.V."/>
            <person name="Kafarskaia L.I."/>
            <person name="Efimov B.A."/>
        </authorList>
    </citation>
    <scope>NUCLEOTIDE SEQUENCE [LARGE SCALE GENOMIC DNA]</scope>
    <source>
        <strain evidence="3 5">668</strain>
    </source>
</reference>
<evidence type="ECO:0000313" key="2">
    <source>
        <dbReference type="EMBL" id="KJF38226.1"/>
    </source>
</evidence>
<evidence type="ECO:0000313" key="3">
    <source>
        <dbReference type="EMBL" id="KUE74711.1"/>
    </source>
</evidence>
<dbReference type="Proteomes" id="UP000032483">
    <property type="component" value="Unassembled WGS sequence"/>
</dbReference>
<dbReference type="Proteomes" id="UP000053433">
    <property type="component" value="Unassembled WGS sequence"/>
</dbReference>
<proteinExistence type="predicted"/>
<dbReference type="AlphaFoldDB" id="A0A0D8IVC5"/>
<name>A0A0D8IVC5_9FIRM</name>
<feature type="region of interest" description="Disordered" evidence="1">
    <location>
        <begin position="40"/>
        <end position="61"/>
    </location>
</feature>
<evidence type="ECO:0000313" key="4">
    <source>
        <dbReference type="Proteomes" id="UP000032483"/>
    </source>
</evidence>
<evidence type="ECO:0000256" key="1">
    <source>
        <dbReference type="SAM" id="MobiDB-lite"/>
    </source>
</evidence>
<protein>
    <submittedName>
        <fullName evidence="2">Uncharacterized protein</fullName>
    </submittedName>
</protein>
<organism evidence="2 4">
    <name type="scientific">Ruthenibacterium lactatiformans</name>
    <dbReference type="NCBI Taxonomy" id="1550024"/>
    <lineage>
        <taxon>Bacteria</taxon>
        <taxon>Bacillati</taxon>
        <taxon>Bacillota</taxon>
        <taxon>Clostridia</taxon>
        <taxon>Eubacteriales</taxon>
        <taxon>Oscillospiraceae</taxon>
        <taxon>Ruthenibacterium</taxon>
    </lineage>
</organism>
<accession>A0A0W7TLI4</accession>
<accession>A0A0D8IVC5</accession>